<keyword evidence="1" id="KW-0479">Metal-binding</keyword>
<evidence type="ECO:0000256" key="1">
    <source>
        <dbReference type="ARBA" id="ARBA00022723"/>
    </source>
</evidence>
<dbReference type="Proteomes" id="UP000006671">
    <property type="component" value="Unassembled WGS sequence"/>
</dbReference>
<evidence type="ECO:0000256" key="3">
    <source>
        <dbReference type="ARBA" id="ARBA00022833"/>
    </source>
</evidence>
<dbReference type="InParanoid" id="D2VTE2"/>
<dbReference type="eggNOG" id="ENOG502S8Z4">
    <property type="taxonomic scope" value="Eukaryota"/>
</dbReference>
<sequence>MHKQIPSPSSTLIKLDKFSDTDDWPVQVSEWTCPSCSHQNQKSYKCCENCSFQSSQFFFNNRGAHFKSEKKIDKFYQVFKKKKVFLPVVHVWDVAHALKNAKLLYDHHVDGLFLINNNCSADILIDAIKSVRREFPDKWLGINILGISIRELFLKIADLDFDGLWLDSAMITEESEFQNIAEFIQDQLGSMNFKGLYFGGIAFKYQRTVIKDLKKVIDIASSYVDVILTSGEATGMQIKEEKLKKFTELVKCNPLGIASGVTNKNLITSIKHADVFIVGTYIEHYVTGDIVEEKLEEMLKLFQMYNEMLEKRKQDDIQ</sequence>
<dbReference type="OMA" id="DSAMITE"/>
<dbReference type="SUPFAM" id="SSF51366">
    <property type="entry name" value="Ribulose-phoshate binding barrel"/>
    <property type="match status" value="1"/>
</dbReference>
<evidence type="ECO:0000313" key="6">
    <source>
        <dbReference type="Proteomes" id="UP000006671"/>
    </source>
</evidence>
<dbReference type="RefSeq" id="XP_002672592.1">
    <property type="nucleotide sequence ID" value="XM_002672546.1"/>
</dbReference>
<dbReference type="GO" id="GO:0008270">
    <property type="term" value="F:zinc ion binding"/>
    <property type="evidence" value="ECO:0007669"/>
    <property type="project" value="UniProtKB-KW"/>
</dbReference>
<keyword evidence="2" id="KW-0863">Zinc-finger</keyword>
<dbReference type="GeneID" id="8854331"/>
<feature type="domain" description="RanBP2-type" evidence="4">
    <location>
        <begin position="31"/>
        <end position="50"/>
    </location>
</feature>
<protein>
    <submittedName>
        <fullName evidence="5">Predicted protein</fullName>
    </submittedName>
</protein>
<evidence type="ECO:0000313" key="5">
    <source>
        <dbReference type="EMBL" id="EFC39848.1"/>
    </source>
</evidence>
<dbReference type="Pfam" id="PF03437">
    <property type="entry name" value="BtpA"/>
    <property type="match status" value="1"/>
</dbReference>
<evidence type="ECO:0000256" key="2">
    <source>
        <dbReference type="ARBA" id="ARBA00022771"/>
    </source>
</evidence>
<keyword evidence="3" id="KW-0862">Zinc</keyword>
<dbReference type="InterPro" id="IPR011060">
    <property type="entry name" value="RibuloseP-bd_barrel"/>
</dbReference>
<evidence type="ECO:0000259" key="4">
    <source>
        <dbReference type="PROSITE" id="PS01358"/>
    </source>
</evidence>
<dbReference type="KEGG" id="ngr:NAEGRDRAFT_72268"/>
<name>D2VTE2_NAEGR</name>
<dbReference type="PROSITE" id="PS01358">
    <property type="entry name" value="ZF_RANBP2_1"/>
    <property type="match status" value="1"/>
</dbReference>
<reference evidence="5 6" key="1">
    <citation type="journal article" date="2010" name="Cell">
        <title>The genome of Naegleria gruberi illuminates early eukaryotic versatility.</title>
        <authorList>
            <person name="Fritz-Laylin L.K."/>
            <person name="Prochnik S.E."/>
            <person name="Ginger M.L."/>
            <person name="Dacks J.B."/>
            <person name="Carpenter M.L."/>
            <person name="Field M.C."/>
            <person name="Kuo A."/>
            <person name="Paredez A."/>
            <person name="Chapman J."/>
            <person name="Pham J."/>
            <person name="Shu S."/>
            <person name="Neupane R."/>
            <person name="Cipriano M."/>
            <person name="Mancuso J."/>
            <person name="Tu H."/>
            <person name="Salamov A."/>
            <person name="Lindquist E."/>
            <person name="Shapiro H."/>
            <person name="Lucas S."/>
            <person name="Grigoriev I.V."/>
            <person name="Cande W.Z."/>
            <person name="Fulton C."/>
            <person name="Rokhsar D.S."/>
            <person name="Dawson S.C."/>
        </authorList>
    </citation>
    <scope>NUCLEOTIDE SEQUENCE [LARGE SCALE GENOMIC DNA]</scope>
    <source>
        <strain evidence="5 6">NEG-M</strain>
    </source>
</reference>
<dbReference type="InterPro" id="IPR001876">
    <property type="entry name" value="Znf_RanBP2"/>
</dbReference>
<dbReference type="VEuPathDB" id="AmoebaDB:NAEGRDRAFT_72268"/>
<organism evidence="6">
    <name type="scientific">Naegleria gruberi</name>
    <name type="common">Amoeba</name>
    <dbReference type="NCBI Taxonomy" id="5762"/>
    <lineage>
        <taxon>Eukaryota</taxon>
        <taxon>Discoba</taxon>
        <taxon>Heterolobosea</taxon>
        <taxon>Tetramitia</taxon>
        <taxon>Eutetramitia</taxon>
        <taxon>Vahlkampfiidae</taxon>
        <taxon>Naegleria</taxon>
    </lineage>
</organism>
<gene>
    <name evidence="5" type="ORF">NAEGRDRAFT_72268</name>
</gene>
<dbReference type="OrthoDB" id="363185at2759"/>
<dbReference type="AlphaFoldDB" id="D2VTE2"/>
<proteinExistence type="predicted"/>
<dbReference type="EMBL" id="GG738896">
    <property type="protein sequence ID" value="EFC39848.1"/>
    <property type="molecule type" value="Genomic_DNA"/>
</dbReference>
<dbReference type="InterPro" id="IPR005137">
    <property type="entry name" value="BtpA"/>
</dbReference>
<keyword evidence="6" id="KW-1185">Reference proteome</keyword>
<accession>D2VTE2</accession>